<keyword evidence="3 7" id="KW-1133">Transmembrane helix</keyword>
<dbReference type="InterPro" id="IPR018253">
    <property type="entry name" value="DnaJ_domain_CS"/>
</dbReference>
<dbReference type="SMART" id="SM00271">
    <property type="entry name" value="DnaJ"/>
    <property type="match status" value="1"/>
</dbReference>
<dbReference type="PROSITE" id="PS00636">
    <property type="entry name" value="DNAJ_1"/>
    <property type="match status" value="1"/>
</dbReference>
<dbReference type="SUPFAM" id="SSF46565">
    <property type="entry name" value="Chaperone J-domain"/>
    <property type="match status" value="1"/>
</dbReference>
<evidence type="ECO:0000256" key="1">
    <source>
        <dbReference type="ARBA" id="ARBA00004141"/>
    </source>
</evidence>
<evidence type="ECO:0000259" key="8">
    <source>
        <dbReference type="PROSITE" id="PS50076"/>
    </source>
</evidence>
<dbReference type="PANTHER" id="PTHR44176">
    <property type="entry name" value="DNAJ HOMOLOG SUBFAMILY C MEMBER 25"/>
    <property type="match status" value="1"/>
</dbReference>
<keyword evidence="4 7" id="KW-0472">Membrane</keyword>
<proteinExistence type="inferred from homology"/>
<dbReference type="Pfam" id="PF00226">
    <property type="entry name" value="DnaJ"/>
    <property type="match status" value="1"/>
</dbReference>
<evidence type="ECO:0000256" key="5">
    <source>
        <dbReference type="ARBA" id="ARBA00023186"/>
    </source>
</evidence>
<evidence type="ECO:0000256" key="2">
    <source>
        <dbReference type="ARBA" id="ARBA00022692"/>
    </source>
</evidence>
<dbReference type="PROSITE" id="PS50076">
    <property type="entry name" value="DNAJ_2"/>
    <property type="match status" value="1"/>
</dbReference>
<dbReference type="PANTHER" id="PTHR44176:SF1">
    <property type="entry name" value="DNAJ HOMOLOG SUBFAMILY C MEMBER 25"/>
    <property type="match status" value="1"/>
</dbReference>
<keyword evidence="10" id="KW-1185">Reference proteome</keyword>
<name>A0ABQ9E4K4_TEGGR</name>
<comment type="similarity">
    <text evidence="6">Belongs to the DNAJC25 family.</text>
</comment>
<dbReference type="InterPro" id="IPR036869">
    <property type="entry name" value="J_dom_sf"/>
</dbReference>
<keyword evidence="5" id="KW-0143">Chaperone</keyword>
<comment type="subcellular location">
    <subcellularLocation>
        <location evidence="1">Membrane</location>
        <topology evidence="1">Multi-pass membrane protein</topology>
    </subcellularLocation>
</comment>
<evidence type="ECO:0000256" key="7">
    <source>
        <dbReference type="SAM" id="Phobius"/>
    </source>
</evidence>
<keyword evidence="2 7" id="KW-0812">Transmembrane</keyword>
<evidence type="ECO:0000256" key="3">
    <source>
        <dbReference type="ARBA" id="ARBA00022989"/>
    </source>
</evidence>
<dbReference type="CDD" id="cd06257">
    <property type="entry name" value="DnaJ"/>
    <property type="match status" value="1"/>
</dbReference>
<sequence>MSVPDKIPKILDVTRDSTKTEITKAYRKFARKWHPDMHKGQEKKEEATEMFRKIANAYEILTDEEQRSDYDYMLDHPDEYLANYYNYYRRRYAPKVDPRIVIVVTISIISVIQYWGAWNNYKSAIDYLCKEPKYRIKAVDIAKREGLMNTNKKKDKRSKEEIREAEEAVIQEVIESLVTQMYCGYRSFLYHIISVIIFTGGYDGFGSSQLKKKNMAKKKSYI</sequence>
<feature type="domain" description="J" evidence="8">
    <location>
        <begin position="6"/>
        <end position="74"/>
    </location>
</feature>
<evidence type="ECO:0000313" key="10">
    <source>
        <dbReference type="Proteomes" id="UP001217089"/>
    </source>
</evidence>
<accession>A0ABQ9E4K4</accession>
<dbReference type="InterPro" id="IPR044632">
    <property type="entry name" value="DNAJC25-like"/>
</dbReference>
<evidence type="ECO:0000256" key="4">
    <source>
        <dbReference type="ARBA" id="ARBA00023136"/>
    </source>
</evidence>
<comment type="caution">
    <text evidence="9">The sequence shown here is derived from an EMBL/GenBank/DDBJ whole genome shotgun (WGS) entry which is preliminary data.</text>
</comment>
<evidence type="ECO:0000256" key="6">
    <source>
        <dbReference type="ARBA" id="ARBA00024193"/>
    </source>
</evidence>
<organism evidence="9 10">
    <name type="scientific">Tegillarca granosa</name>
    <name type="common">Malaysian cockle</name>
    <name type="synonym">Anadara granosa</name>
    <dbReference type="NCBI Taxonomy" id="220873"/>
    <lineage>
        <taxon>Eukaryota</taxon>
        <taxon>Metazoa</taxon>
        <taxon>Spiralia</taxon>
        <taxon>Lophotrochozoa</taxon>
        <taxon>Mollusca</taxon>
        <taxon>Bivalvia</taxon>
        <taxon>Autobranchia</taxon>
        <taxon>Pteriomorphia</taxon>
        <taxon>Arcoida</taxon>
        <taxon>Arcoidea</taxon>
        <taxon>Arcidae</taxon>
        <taxon>Tegillarca</taxon>
    </lineage>
</organism>
<dbReference type="EMBL" id="JARBDR010000921">
    <property type="protein sequence ID" value="KAJ8299356.1"/>
    <property type="molecule type" value="Genomic_DNA"/>
</dbReference>
<dbReference type="Gene3D" id="1.10.287.110">
    <property type="entry name" value="DnaJ domain"/>
    <property type="match status" value="1"/>
</dbReference>
<evidence type="ECO:0000313" key="9">
    <source>
        <dbReference type="EMBL" id="KAJ8299356.1"/>
    </source>
</evidence>
<protein>
    <recommendedName>
        <fullName evidence="8">J domain-containing protein</fullName>
    </recommendedName>
</protein>
<dbReference type="InterPro" id="IPR001623">
    <property type="entry name" value="DnaJ_domain"/>
</dbReference>
<dbReference type="Proteomes" id="UP001217089">
    <property type="component" value="Unassembled WGS sequence"/>
</dbReference>
<dbReference type="PRINTS" id="PR00625">
    <property type="entry name" value="JDOMAIN"/>
</dbReference>
<gene>
    <name evidence="9" type="ORF">KUTeg_023416</name>
</gene>
<reference evidence="9 10" key="1">
    <citation type="submission" date="2022-12" db="EMBL/GenBank/DDBJ databases">
        <title>Chromosome-level genome of Tegillarca granosa.</title>
        <authorList>
            <person name="Kim J."/>
        </authorList>
    </citation>
    <scope>NUCLEOTIDE SEQUENCE [LARGE SCALE GENOMIC DNA]</scope>
    <source>
        <strain evidence="9">Teg-2019</strain>
        <tissue evidence="9">Adductor muscle</tissue>
    </source>
</reference>
<feature type="transmembrane region" description="Helical" evidence="7">
    <location>
        <begin position="188"/>
        <end position="205"/>
    </location>
</feature>
<feature type="transmembrane region" description="Helical" evidence="7">
    <location>
        <begin position="100"/>
        <end position="118"/>
    </location>
</feature>